<accession>A0AAV9Y0H8</accession>
<keyword evidence="2" id="KW-1185">Reference proteome</keyword>
<gene>
    <name evidence="1" type="ORF">RS030_162456</name>
</gene>
<sequence length="103" mass="12196">MSSKLDLVRELCGEIKYLRKLCEKNNIDFKREETKHLEDEEAIVNSFEFDSMTSTLLLLENISDYNNIITRGEETKENRRKMKDILDIITEIKVSSINEMKYT</sequence>
<name>A0AAV9Y0H8_9CRYT</name>
<dbReference type="EMBL" id="JAWDEY010000007">
    <property type="protein sequence ID" value="KAK6590309.1"/>
    <property type="molecule type" value="Genomic_DNA"/>
</dbReference>
<evidence type="ECO:0000313" key="1">
    <source>
        <dbReference type="EMBL" id="KAK6590309.1"/>
    </source>
</evidence>
<proteinExistence type="predicted"/>
<comment type="caution">
    <text evidence="1">The sequence shown here is derived from an EMBL/GenBank/DDBJ whole genome shotgun (WGS) entry which is preliminary data.</text>
</comment>
<reference evidence="1 2" key="1">
    <citation type="submission" date="2023-10" db="EMBL/GenBank/DDBJ databases">
        <title>Comparative genomics analysis reveals potential genetic determinants of host preference in Cryptosporidium xiaoi.</title>
        <authorList>
            <person name="Xiao L."/>
            <person name="Li J."/>
        </authorList>
    </citation>
    <scope>NUCLEOTIDE SEQUENCE [LARGE SCALE GENOMIC DNA]</scope>
    <source>
        <strain evidence="1 2">52996</strain>
    </source>
</reference>
<dbReference type="AlphaFoldDB" id="A0AAV9Y0H8"/>
<organism evidence="1 2">
    <name type="scientific">Cryptosporidium xiaoi</name>
    <dbReference type="NCBI Taxonomy" id="659607"/>
    <lineage>
        <taxon>Eukaryota</taxon>
        <taxon>Sar</taxon>
        <taxon>Alveolata</taxon>
        <taxon>Apicomplexa</taxon>
        <taxon>Conoidasida</taxon>
        <taxon>Coccidia</taxon>
        <taxon>Eucoccidiorida</taxon>
        <taxon>Eimeriorina</taxon>
        <taxon>Cryptosporidiidae</taxon>
        <taxon>Cryptosporidium</taxon>
    </lineage>
</organism>
<dbReference type="Proteomes" id="UP001311799">
    <property type="component" value="Unassembled WGS sequence"/>
</dbReference>
<evidence type="ECO:0008006" key="3">
    <source>
        <dbReference type="Google" id="ProtNLM"/>
    </source>
</evidence>
<evidence type="ECO:0000313" key="2">
    <source>
        <dbReference type="Proteomes" id="UP001311799"/>
    </source>
</evidence>
<protein>
    <recommendedName>
        <fullName evidence="3">Tubulin-specific chaperone A</fullName>
    </recommendedName>
</protein>